<dbReference type="PROSITE" id="PS50042">
    <property type="entry name" value="CNMP_BINDING_3"/>
    <property type="match status" value="1"/>
</dbReference>
<dbReference type="Gene3D" id="1.10.10.10">
    <property type="entry name" value="Winged helix-like DNA-binding domain superfamily/Winged helix DNA-binding domain"/>
    <property type="match status" value="1"/>
</dbReference>
<comment type="caution">
    <text evidence="6">The sequence shown here is derived from an EMBL/GenBank/DDBJ whole genome shotgun (WGS) entry which is preliminary data.</text>
</comment>
<proteinExistence type="predicted"/>
<dbReference type="PANTHER" id="PTHR24567">
    <property type="entry name" value="CRP FAMILY TRANSCRIPTIONAL REGULATORY PROTEIN"/>
    <property type="match status" value="1"/>
</dbReference>
<dbReference type="RefSeq" id="WP_159660037.1">
    <property type="nucleotide sequence ID" value="NZ_AQPF01000004.1"/>
</dbReference>
<keyword evidence="2" id="KW-0238">DNA-binding</keyword>
<evidence type="ECO:0000256" key="3">
    <source>
        <dbReference type="ARBA" id="ARBA00023163"/>
    </source>
</evidence>
<dbReference type="SUPFAM" id="SSF51206">
    <property type="entry name" value="cAMP-binding domain-like"/>
    <property type="match status" value="1"/>
</dbReference>
<dbReference type="InterPro" id="IPR000595">
    <property type="entry name" value="cNMP-bd_dom"/>
</dbReference>
<dbReference type="EMBL" id="AQPF01000004">
    <property type="protein sequence ID" value="KAF0807295.1"/>
    <property type="molecule type" value="Genomic_DNA"/>
</dbReference>
<dbReference type="Pfam" id="PF00027">
    <property type="entry name" value="cNMP_binding"/>
    <property type="match status" value="1"/>
</dbReference>
<dbReference type="SUPFAM" id="SSF46785">
    <property type="entry name" value="Winged helix' DNA-binding domain"/>
    <property type="match status" value="1"/>
</dbReference>
<evidence type="ECO:0000256" key="1">
    <source>
        <dbReference type="ARBA" id="ARBA00023015"/>
    </source>
</evidence>
<dbReference type="Gene3D" id="2.60.120.10">
    <property type="entry name" value="Jelly Rolls"/>
    <property type="match status" value="1"/>
</dbReference>
<dbReference type="PANTHER" id="PTHR24567:SF74">
    <property type="entry name" value="HTH-TYPE TRANSCRIPTIONAL REGULATOR ARCR"/>
    <property type="match status" value="1"/>
</dbReference>
<keyword evidence="3" id="KW-0804">Transcription</keyword>
<evidence type="ECO:0000259" key="5">
    <source>
        <dbReference type="PROSITE" id="PS51063"/>
    </source>
</evidence>
<keyword evidence="1" id="KW-0805">Transcription regulation</keyword>
<dbReference type="PROSITE" id="PS51063">
    <property type="entry name" value="HTH_CRP_2"/>
    <property type="match status" value="1"/>
</dbReference>
<dbReference type="Pfam" id="PF13545">
    <property type="entry name" value="HTH_Crp_2"/>
    <property type="match status" value="1"/>
</dbReference>
<dbReference type="InterPro" id="IPR036388">
    <property type="entry name" value="WH-like_DNA-bd_sf"/>
</dbReference>
<dbReference type="Proteomes" id="UP000771797">
    <property type="component" value="Unassembled WGS sequence"/>
</dbReference>
<protein>
    <submittedName>
        <fullName evidence="6">Crp/Fnr family transcriptional regulator</fullName>
    </submittedName>
</protein>
<name>A0ABQ6YB98_9GAMM</name>
<evidence type="ECO:0000313" key="7">
    <source>
        <dbReference type="Proteomes" id="UP000771797"/>
    </source>
</evidence>
<sequence length="244" mass="26940">MSVIEALSKTALFSGVALPALRVITRGTHSISVPCGGHLFASGDEAHAFFLVKTGIVRLYRAGLDGEDKVYQVLGEGDLIAETAMFSNPCVYPLSAQAESDCDLYRLQKEGLVELATNDSRFALYLLEQMSGRLYQAVNRFDHLTVTNASQRLVMYLLDLIQEQKSHWLTLPVSVKVLARQLNMSPETLSRLLARFRESDMISGRGRKWVISDAAGLCRVTNLPLPDPMSSMAGGQFFRCCNFG</sequence>
<organism evidence="6 7">
    <name type="scientific">Alcanivorax xiamenensis</name>
    <dbReference type="NCBI Taxonomy" id="1177156"/>
    <lineage>
        <taxon>Bacteria</taxon>
        <taxon>Pseudomonadati</taxon>
        <taxon>Pseudomonadota</taxon>
        <taxon>Gammaproteobacteria</taxon>
        <taxon>Oceanospirillales</taxon>
        <taxon>Alcanivoracaceae</taxon>
        <taxon>Alcanivorax</taxon>
    </lineage>
</organism>
<gene>
    <name evidence="6" type="ORF">A6D6_00847</name>
</gene>
<dbReference type="CDD" id="cd00038">
    <property type="entry name" value="CAP_ED"/>
    <property type="match status" value="1"/>
</dbReference>
<accession>A0ABQ6YB98</accession>
<keyword evidence="7" id="KW-1185">Reference proteome</keyword>
<dbReference type="InterPro" id="IPR012318">
    <property type="entry name" value="HTH_CRP"/>
</dbReference>
<evidence type="ECO:0000256" key="2">
    <source>
        <dbReference type="ARBA" id="ARBA00023125"/>
    </source>
</evidence>
<dbReference type="InterPro" id="IPR050397">
    <property type="entry name" value="Env_Response_Regulators"/>
</dbReference>
<feature type="domain" description="Cyclic nucleotide-binding" evidence="4">
    <location>
        <begin position="12"/>
        <end position="115"/>
    </location>
</feature>
<evidence type="ECO:0000259" key="4">
    <source>
        <dbReference type="PROSITE" id="PS50042"/>
    </source>
</evidence>
<feature type="domain" description="HTH crp-type" evidence="5">
    <location>
        <begin position="147"/>
        <end position="215"/>
    </location>
</feature>
<reference evidence="6 7" key="1">
    <citation type="submission" date="2012-09" db="EMBL/GenBank/DDBJ databases">
        <title>Genome Sequence of alkane-degrading Bacterium Alcanivorax sp. 6-D-6.</title>
        <authorList>
            <person name="Lai Q."/>
            <person name="Shao Z."/>
        </authorList>
    </citation>
    <scope>NUCLEOTIDE SEQUENCE [LARGE SCALE GENOMIC DNA]</scope>
    <source>
        <strain evidence="6 7">6-D-6</strain>
    </source>
</reference>
<dbReference type="SMART" id="SM00100">
    <property type="entry name" value="cNMP"/>
    <property type="match status" value="1"/>
</dbReference>
<evidence type="ECO:0000313" key="6">
    <source>
        <dbReference type="EMBL" id="KAF0807295.1"/>
    </source>
</evidence>
<dbReference type="InterPro" id="IPR036390">
    <property type="entry name" value="WH_DNA-bd_sf"/>
</dbReference>
<dbReference type="SMART" id="SM00419">
    <property type="entry name" value="HTH_CRP"/>
    <property type="match status" value="1"/>
</dbReference>
<dbReference type="InterPro" id="IPR018490">
    <property type="entry name" value="cNMP-bd_dom_sf"/>
</dbReference>
<dbReference type="InterPro" id="IPR014710">
    <property type="entry name" value="RmlC-like_jellyroll"/>
</dbReference>